<dbReference type="EMBL" id="HBNS01012948">
    <property type="protein sequence ID" value="CAE4598733.1"/>
    <property type="molecule type" value="Transcribed_RNA"/>
</dbReference>
<dbReference type="Pfam" id="PF03105">
    <property type="entry name" value="SPX"/>
    <property type="match status" value="1"/>
</dbReference>
<proteinExistence type="predicted"/>
<feature type="region of interest" description="Disordered" evidence="1">
    <location>
        <begin position="342"/>
        <end position="448"/>
    </location>
</feature>
<feature type="compositionally biased region" description="Polar residues" evidence="1">
    <location>
        <begin position="410"/>
        <end position="426"/>
    </location>
</feature>
<dbReference type="PANTHER" id="PTHR45978:SF7">
    <property type="entry name" value="SPX DOMAIN-CONTAINING PROTEIN 4"/>
    <property type="match status" value="1"/>
</dbReference>
<gene>
    <name evidence="3" type="ORF">DBRI00130_LOCUS10447</name>
</gene>
<evidence type="ECO:0000313" key="3">
    <source>
        <dbReference type="EMBL" id="CAE4598733.1"/>
    </source>
</evidence>
<feature type="region of interest" description="Disordered" evidence="1">
    <location>
        <begin position="50"/>
        <end position="72"/>
    </location>
</feature>
<dbReference type="GO" id="GO:0016036">
    <property type="term" value="P:cellular response to phosphate starvation"/>
    <property type="evidence" value="ECO:0007669"/>
    <property type="project" value="InterPro"/>
</dbReference>
<dbReference type="AlphaFoldDB" id="A0A7S4R038"/>
<dbReference type="InterPro" id="IPR004331">
    <property type="entry name" value="SPX_dom"/>
</dbReference>
<sequence length="448" mass="49728">MRISSVLKNLLFFRSSTPSFPPQKLIKELPSLVPSDDGQKQQQCKYVSQQQHLKSSPENGVRPESPESVESSVSCSISLSSTTLCQQHGDKTAEISGDVDASEGNLQIHAAPPQKFVTTSYSKKPQHANQKVACSVASKPTADLNSNESMVSSTHGPKKVLEHMGKSPGEIAFFKLLHAELKKAIYFFDRAQQEFMIREERVREGMAIMKKPNSIMVGEKWSLLGKSIYRLYKDLLLLETFAIMTYCSFSKILKKHDKVTGYNTRNAFMARVVNKANFANYPVVLEMINRCQAWYEEVSDHLVSEGKEILYEDERLFINMIQKLNSQVIDTANAEGALDLSDMEDQNNKHPGLTSATRNLGGIQKSKSSPGPDSIVSPSTSSLKSLVEDMDAKVPAAHVSDESKLPSPITKKNGNENSLDGSNSQKRSSEEPLKNDINESALKRPRTL</sequence>
<organism evidence="3">
    <name type="scientific">Ditylum brightwellii</name>
    <dbReference type="NCBI Taxonomy" id="49249"/>
    <lineage>
        <taxon>Eukaryota</taxon>
        <taxon>Sar</taxon>
        <taxon>Stramenopiles</taxon>
        <taxon>Ochrophyta</taxon>
        <taxon>Bacillariophyta</taxon>
        <taxon>Mediophyceae</taxon>
        <taxon>Lithodesmiophycidae</taxon>
        <taxon>Lithodesmiales</taxon>
        <taxon>Lithodesmiaceae</taxon>
        <taxon>Ditylum</taxon>
    </lineage>
</organism>
<reference evidence="3" key="1">
    <citation type="submission" date="2021-01" db="EMBL/GenBank/DDBJ databases">
        <authorList>
            <person name="Corre E."/>
            <person name="Pelletier E."/>
            <person name="Niang G."/>
            <person name="Scheremetjew M."/>
            <person name="Finn R."/>
            <person name="Kale V."/>
            <person name="Holt S."/>
            <person name="Cochrane G."/>
            <person name="Meng A."/>
            <person name="Brown T."/>
            <person name="Cohen L."/>
        </authorList>
    </citation>
    <scope>NUCLEOTIDE SEQUENCE</scope>
    <source>
        <strain evidence="3">GSO104</strain>
    </source>
</reference>
<feature type="domain" description="SPX" evidence="2">
    <location>
        <begin position="23"/>
        <end position="270"/>
    </location>
</feature>
<feature type="compositionally biased region" description="Polar residues" evidence="1">
    <location>
        <begin position="365"/>
        <end position="384"/>
    </location>
</feature>
<dbReference type="InterPro" id="IPR031142">
    <property type="entry name" value="SPX_prot"/>
</dbReference>
<evidence type="ECO:0000256" key="1">
    <source>
        <dbReference type="SAM" id="MobiDB-lite"/>
    </source>
</evidence>
<dbReference type="PROSITE" id="PS51382">
    <property type="entry name" value="SPX"/>
    <property type="match status" value="1"/>
</dbReference>
<name>A0A7S4R038_9STRA</name>
<protein>
    <recommendedName>
        <fullName evidence="2">SPX domain-containing protein</fullName>
    </recommendedName>
</protein>
<dbReference type="PANTHER" id="PTHR45978">
    <property type="entry name" value="SPX DOMAIN-CONTAINING PROTEIN 3"/>
    <property type="match status" value="1"/>
</dbReference>
<accession>A0A7S4R038</accession>
<dbReference type="CDD" id="cd14447">
    <property type="entry name" value="SPX"/>
    <property type="match status" value="1"/>
</dbReference>
<evidence type="ECO:0000259" key="2">
    <source>
        <dbReference type="PROSITE" id="PS51382"/>
    </source>
</evidence>
<feature type="compositionally biased region" description="Basic and acidic residues" evidence="1">
    <location>
        <begin position="427"/>
        <end position="437"/>
    </location>
</feature>